<dbReference type="Gene3D" id="2.115.10.10">
    <property type="entry name" value="Tachylectin 2"/>
    <property type="match status" value="1"/>
</dbReference>
<comment type="caution">
    <text evidence="1">The sequence shown here is derived from an EMBL/GenBank/DDBJ whole genome shotgun (WGS) entry which is preliminary data.</text>
</comment>
<gene>
    <name evidence="1" type="ORF">GCM10009733_082640</name>
</gene>
<name>A0ABN2GKW0_9ACTN</name>
<protein>
    <recommendedName>
        <fullName evidence="3">Tachylectin 2 domain-containing protein</fullName>
    </recommendedName>
</protein>
<dbReference type="Proteomes" id="UP001500064">
    <property type="component" value="Unassembled WGS sequence"/>
</dbReference>
<reference evidence="1 2" key="1">
    <citation type="journal article" date="2019" name="Int. J. Syst. Evol. Microbiol.">
        <title>The Global Catalogue of Microorganisms (GCM) 10K type strain sequencing project: providing services to taxonomists for standard genome sequencing and annotation.</title>
        <authorList>
            <consortium name="The Broad Institute Genomics Platform"/>
            <consortium name="The Broad Institute Genome Sequencing Center for Infectious Disease"/>
            <person name="Wu L."/>
            <person name="Ma J."/>
        </authorList>
    </citation>
    <scope>NUCLEOTIDE SEQUENCE [LARGE SCALE GENOMIC DNA]</scope>
    <source>
        <strain evidence="1 2">JCM 13929</strain>
    </source>
</reference>
<evidence type="ECO:0000313" key="1">
    <source>
        <dbReference type="EMBL" id="GAA1672966.1"/>
    </source>
</evidence>
<accession>A0ABN2GKW0</accession>
<dbReference type="EMBL" id="BAAAMU010000094">
    <property type="protein sequence ID" value="GAA1672966.1"/>
    <property type="molecule type" value="Genomic_DNA"/>
</dbReference>
<evidence type="ECO:0008006" key="3">
    <source>
        <dbReference type="Google" id="ProtNLM"/>
    </source>
</evidence>
<dbReference type="RefSeq" id="WP_346112286.1">
    <property type="nucleotide sequence ID" value="NZ_BAAAMU010000094.1"/>
</dbReference>
<proteinExistence type="predicted"/>
<keyword evidence="2" id="KW-1185">Reference proteome</keyword>
<organism evidence="1 2">
    <name type="scientific">Nonomuraea maheshkhaliensis</name>
    <dbReference type="NCBI Taxonomy" id="419590"/>
    <lineage>
        <taxon>Bacteria</taxon>
        <taxon>Bacillati</taxon>
        <taxon>Actinomycetota</taxon>
        <taxon>Actinomycetes</taxon>
        <taxon>Streptosporangiales</taxon>
        <taxon>Streptosporangiaceae</taxon>
        <taxon>Nonomuraea</taxon>
    </lineage>
</organism>
<evidence type="ECO:0000313" key="2">
    <source>
        <dbReference type="Proteomes" id="UP001500064"/>
    </source>
</evidence>
<sequence length="282" mass="30023">MFAALLLATDGRAAVATTANAFCRSSHVYWHDPSGTSLSRYGVSGSAIQTGAWLDGARQFVGEWAPVDFFTGGDGVVYAIDQVSGDLWWYSIGADGKVDHATRVGTGWNKFAEVFAAEAGVIYGRRGNGDLLWFMHEGYWDGSASWANGGVGRKVGSGFADVVSFPQMFSAGEGSIYTIDSYTGDMLWWRHDGWLNGTASWANGGRPKKVGTGWGPNYGLSRPAGMGGGHIYVSADGGRLLWFRHDGYRDGSSHWANNGYAKQVGSGFDGTVMGDPHACAGS</sequence>